<name>A0A100YUI5_TRASO</name>
<protein>
    <submittedName>
        <fullName evidence="2">Exodeoxyribonuclease VII</fullName>
    </submittedName>
</protein>
<dbReference type="STRING" id="1299998.AUL39_09715"/>
<feature type="compositionally biased region" description="Low complexity" evidence="1">
    <location>
        <begin position="84"/>
        <end position="99"/>
    </location>
</feature>
<comment type="caution">
    <text evidence="2">The sequence shown here is derived from an EMBL/GenBank/DDBJ whole genome shotgun (WGS) entry which is preliminary data.</text>
</comment>
<dbReference type="GO" id="GO:0009318">
    <property type="term" value="C:exodeoxyribonuclease VII complex"/>
    <property type="evidence" value="ECO:0007669"/>
    <property type="project" value="InterPro"/>
</dbReference>
<reference evidence="2 3" key="1">
    <citation type="submission" date="2015-12" db="EMBL/GenBank/DDBJ databases">
        <title>Draft Genome Sequence of Olsenella scatoligenes SK9K4T; a Producer of 3-Methylindole- (skatole) and 4-Methylphenol- (p-cresol) Isolated from Pig Feces.</title>
        <authorList>
            <person name="Li X."/>
            <person name="Borg B."/>
            <person name="Canibe N."/>
        </authorList>
    </citation>
    <scope>NUCLEOTIDE SEQUENCE [LARGE SCALE GENOMIC DNA]</scope>
    <source>
        <strain evidence="2 3">SK9K4</strain>
    </source>
</reference>
<feature type="region of interest" description="Disordered" evidence="1">
    <location>
        <begin position="61"/>
        <end position="106"/>
    </location>
</feature>
<accession>A0A100YUI5</accession>
<sequence>MAKPDVSQYQSFDQITRRLDDIVGAVRDRDVSLERSLDLFDEAIALGSKAVELVDATDFSPEEKAMLADDGAPGEKGAEKPENDAAPAPDAAPADAKNATEGGNAS</sequence>
<dbReference type="RefSeq" id="WP_059055745.1">
    <property type="nucleotide sequence ID" value="NZ_LOJF01000011.1"/>
</dbReference>
<organism evidence="2 3">
    <name type="scientific">Tractidigestivibacter scatoligenes</name>
    <name type="common">Olsenella scatoligenes</name>
    <dbReference type="NCBI Taxonomy" id="1299998"/>
    <lineage>
        <taxon>Bacteria</taxon>
        <taxon>Bacillati</taxon>
        <taxon>Actinomycetota</taxon>
        <taxon>Coriobacteriia</taxon>
        <taxon>Coriobacteriales</taxon>
        <taxon>Atopobiaceae</taxon>
        <taxon>Tractidigestivibacter</taxon>
    </lineage>
</organism>
<keyword evidence="3" id="KW-1185">Reference proteome</keyword>
<evidence type="ECO:0000313" key="3">
    <source>
        <dbReference type="Proteomes" id="UP000054078"/>
    </source>
</evidence>
<dbReference type="SUPFAM" id="SSF116842">
    <property type="entry name" value="XseB-like"/>
    <property type="match status" value="1"/>
</dbReference>
<evidence type="ECO:0000256" key="1">
    <source>
        <dbReference type="SAM" id="MobiDB-lite"/>
    </source>
</evidence>
<dbReference type="Proteomes" id="UP000054078">
    <property type="component" value="Unassembled WGS sequence"/>
</dbReference>
<evidence type="ECO:0000313" key="2">
    <source>
        <dbReference type="EMBL" id="KUH57946.1"/>
    </source>
</evidence>
<dbReference type="GO" id="GO:0006308">
    <property type="term" value="P:DNA catabolic process"/>
    <property type="evidence" value="ECO:0007669"/>
    <property type="project" value="InterPro"/>
</dbReference>
<dbReference type="Gene3D" id="1.10.287.1040">
    <property type="entry name" value="Exonuclease VII, small subunit"/>
    <property type="match status" value="1"/>
</dbReference>
<dbReference type="GO" id="GO:0008855">
    <property type="term" value="F:exodeoxyribonuclease VII activity"/>
    <property type="evidence" value="ECO:0007669"/>
    <property type="project" value="InterPro"/>
</dbReference>
<dbReference type="AlphaFoldDB" id="A0A100YUI5"/>
<gene>
    <name evidence="2" type="ORF">AUL39_09715</name>
</gene>
<dbReference type="InterPro" id="IPR037004">
    <property type="entry name" value="Exonuc_VII_ssu_sf"/>
</dbReference>
<dbReference type="EMBL" id="LOJF01000011">
    <property type="protein sequence ID" value="KUH57946.1"/>
    <property type="molecule type" value="Genomic_DNA"/>
</dbReference>
<proteinExistence type="predicted"/>